<name>A0AAV3Q432_LITER</name>
<evidence type="ECO:0000259" key="9">
    <source>
        <dbReference type="Pfam" id="PF00759"/>
    </source>
</evidence>
<dbReference type="GO" id="GO:0008810">
    <property type="term" value="F:cellulase activity"/>
    <property type="evidence" value="ECO:0007669"/>
    <property type="project" value="UniProtKB-EC"/>
</dbReference>
<keyword evidence="7" id="KW-0326">Glycosidase</keyword>
<organism evidence="10 11">
    <name type="scientific">Lithospermum erythrorhizon</name>
    <name type="common">Purple gromwell</name>
    <name type="synonym">Lithospermum officinale var. erythrorhizon</name>
    <dbReference type="NCBI Taxonomy" id="34254"/>
    <lineage>
        <taxon>Eukaryota</taxon>
        <taxon>Viridiplantae</taxon>
        <taxon>Streptophyta</taxon>
        <taxon>Embryophyta</taxon>
        <taxon>Tracheophyta</taxon>
        <taxon>Spermatophyta</taxon>
        <taxon>Magnoliopsida</taxon>
        <taxon>eudicotyledons</taxon>
        <taxon>Gunneridae</taxon>
        <taxon>Pentapetalae</taxon>
        <taxon>asterids</taxon>
        <taxon>lamiids</taxon>
        <taxon>Boraginales</taxon>
        <taxon>Boraginaceae</taxon>
        <taxon>Boraginoideae</taxon>
        <taxon>Lithospermeae</taxon>
        <taxon>Lithospermum</taxon>
    </lineage>
</organism>
<evidence type="ECO:0000256" key="4">
    <source>
        <dbReference type="ARBA" id="ARBA00022801"/>
    </source>
</evidence>
<keyword evidence="4" id="KW-0378">Hydrolase</keyword>
<proteinExistence type="inferred from homology"/>
<dbReference type="Gene3D" id="1.50.10.10">
    <property type="match status" value="1"/>
</dbReference>
<keyword evidence="5" id="KW-0136">Cellulose degradation</keyword>
<evidence type="ECO:0000256" key="3">
    <source>
        <dbReference type="ARBA" id="ARBA00012601"/>
    </source>
</evidence>
<keyword evidence="8" id="KW-0624">Polysaccharide degradation</keyword>
<dbReference type="EMBL" id="BAABME010003310">
    <property type="protein sequence ID" value="GAA0158303.1"/>
    <property type="molecule type" value="Genomic_DNA"/>
</dbReference>
<dbReference type="Pfam" id="PF00759">
    <property type="entry name" value="Glyco_hydro_9"/>
    <property type="match status" value="1"/>
</dbReference>
<dbReference type="EC" id="3.2.1.4" evidence="3"/>
<dbReference type="GO" id="GO:0030245">
    <property type="term" value="P:cellulose catabolic process"/>
    <property type="evidence" value="ECO:0007669"/>
    <property type="project" value="UniProtKB-KW"/>
</dbReference>
<dbReference type="PANTHER" id="PTHR22298">
    <property type="entry name" value="ENDO-1,4-BETA-GLUCANASE"/>
    <property type="match status" value="1"/>
</dbReference>
<keyword evidence="11" id="KW-1185">Reference proteome</keyword>
<gene>
    <name evidence="10" type="ORF">LIER_15372</name>
</gene>
<evidence type="ECO:0000256" key="5">
    <source>
        <dbReference type="ARBA" id="ARBA00023001"/>
    </source>
</evidence>
<comment type="caution">
    <text evidence="10">The sequence shown here is derived from an EMBL/GenBank/DDBJ whole genome shotgun (WGS) entry which is preliminary data.</text>
</comment>
<dbReference type="SUPFAM" id="SSF48208">
    <property type="entry name" value="Six-hairpin glycosidases"/>
    <property type="match status" value="1"/>
</dbReference>
<evidence type="ECO:0000256" key="1">
    <source>
        <dbReference type="ARBA" id="ARBA00000966"/>
    </source>
</evidence>
<dbReference type="InterPro" id="IPR012341">
    <property type="entry name" value="6hp_glycosidase-like_sf"/>
</dbReference>
<dbReference type="InterPro" id="IPR001701">
    <property type="entry name" value="Glyco_hydro_9"/>
</dbReference>
<keyword evidence="6" id="KW-0119">Carbohydrate metabolism</keyword>
<reference evidence="10 11" key="1">
    <citation type="submission" date="2024-01" db="EMBL/GenBank/DDBJ databases">
        <title>The complete chloroplast genome sequence of Lithospermum erythrorhizon: insights into the phylogenetic relationship among Boraginaceae species and the maternal lineages of purple gromwells.</title>
        <authorList>
            <person name="Okada T."/>
            <person name="Watanabe K."/>
        </authorList>
    </citation>
    <scope>NUCLEOTIDE SEQUENCE [LARGE SCALE GENOMIC DNA]</scope>
</reference>
<accession>A0AAV3Q432</accession>
<evidence type="ECO:0000256" key="6">
    <source>
        <dbReference type="ARBA" id="ARBA00023277"/>
    </source>
</evidence>
<evidence type="ECO:0000256" key="2">
    <source>
        <dbReference type="ARBA" id="ARBA00007072"/>
    </source>
</evidence>
<dbReference type="InterPro" id="IPR008928">
    <property type="entry name" value="6-hairpin_glycosidase_sf"/>
</dbReference>
<evidence type="ECO:0000313" key="11">
    <source>
        <dbReference type="Proteomes" id="UP001454036"/>
    </source>
</evidence>
<evidence type="ECO:0000256" key="8">
    <source>
        <dbReference type="ARBA" id="ARBA00023326"/>
    </source>
</evidence>
<feature type="domain" description="Glycoside hydrolase family 9" evidence="9">
    <location>
        <begin position="105"/>
        <end position="210"/>
    </location>
</feature>
<comment type="similarity">
    <text evidence="2">Belongs to the glycosyl hydrolase 9 (cellulase E) family.</text>
</comment>
<sequence length="401" mass="44762">MYGRDPWGGPLEIAAADSATEDERSRNLQEYDRAALSRQLDETQQGWLLGHGEKMKKKKNCCFVTVIITLIVKYDPRHHNHHPPPDNYTVALHSALKFFNAQRWDAIKFNFPASFAMTMLSWSVIEYSAKYEAAGELQHVKDIIKWGSDYFLKTFNHTADSISQLVAQVGSGDTSNGNTRENDHYCWVRPEDIEYERPVTPCSSCSDLTGIMMVASFFTIHSDFGVSLCISMTDNKDTTLLPVHASLYNGMSIDWDSGTSLRYLKDEVAAGRATWDGSIKIPGTFKIPESCAFLLQAYHRLALSSIDGLVLIIDWINSWSESPDRYVGPQAAGAGRGKTSSLAGYPKGTVPPHRGWDSRDRKVFGQLGICVGIAEETYSAAFLSCWLCLFVLPLETYAILK</sequence>
<evidence type="ECO:0000313" key="10">
    <source>
        <dbReference type="EMBL" id="GAA0158303.1"/>
    </source>
</evidence>
<evidence type="ECO:0000256" key="7">
    <source>
        <dbReference type="ARBA" id="ARBA00023295"/>
    </source>
</evidence>
<dbReference type="AlphaFoldDB" id="A0AAV3Q432"/>
<protein>
    <recommendedName>
        <fullName evidence="3">cellulase</fullName>
        <ecNumber evidence="3">3.2.1.4</ecNumber>
    </recommendedName>
</protein>
<comment type="catalytic activity">
    <reaction evidence="1">
        <text>Endohydrolysis of (1-&gt;4)-beta-D-glucosidic linkages in cellulose, lichenin and cereal beta-D-glucans.</text>
        <dbReference type="EC" id="3.2.1.4"/>
    </reaction>
</comment>
<dbReference type="Proteomes" id="UP001454036">
    <property type="component" value="Unassembled WGS sequence"/>
</dbReference>